<keyword evidence="3" id="KW-0418">Kinase</keyword>
<dbReference type="Gene3D" id="3.30.565.10">
    <property type="entry name" value="Histidine kinase-like ATPase, C-terminal domain"/>
    <property type="match status" value="1"/>
</dbReference>
<proteinExistence type="predicted"/>
<evidence type="ECO:0000313" key="4">
    <source>
        <dbReference type="Proteomes" id="UP000199391"/>
    </source>
</evidence>
<dbReference type="EMBL" id="FPBO01000005">
    <property type="protein sequence ID" value="SFU57198.1"/>
    <property type="molecule type" value="Genomic_DNA"/>
</dbReference>
<name>A0A1I7H8X6_9BURK</name>
<keyword evidence="1" id="KW-0472">Membrane</keyword>
<dbReference type="Pfam" id="PF06580">
    <property type="entry name" value="His_kinase"/>
    <property type="match status" value="1"/>
</dbReference>
<keyword evidence="1" id="KW-0812">Transmembrane</keyword>
<feature type="transmembrane region" description="Helical" evidence="1">
    <location>
        <begin position="112"/>
        <end position="132"/>
    </location>
</feature>
<dbReference type="InterPro" id="IPR005467">
    <property type="entry name" value="His_kinase_dom"/>
</dbReference>
<keyword evidence="4" id="KW-1185">Reference proteome</keyword>
<dbReference type="InterPro" id="IPR003594">
    <property type="entry name" value="HATPase_dom"/>
</dbReference>
<dbReference type="InterPro" id="IPR036890">
    <property type="entry name" value="HATPase_C_sf"/>
</dbReference>
<feature type="transmembrane region" description="Helical" evidence="1">
    <location>
        <begin position="43"/>
        <end position="63"/>
    </location>
</feature>
<dbReference type="InterPro" id="IPR010559">
    <property type="entry name" value="Sig_transdc_His_kin_internal"/>
</dbReference>
<dbReference type="Proteomes" id="UP000199391">
    <property type="component" value="Unassembled WGS sequence"/>
</dbReference>
<organism evidence="3 4">
    <name type="scientific">Pseudoduganella namucuonensis</name>
    <dbReference type="NCBI Taxonomy" id="1035707"/>
    <lineage>
        <taxon>Bacteria</taxon>
        <taxon>Pseudomonadati</taxon>
        <taxon>Pseudomonadota</taxon>
        <taxon>Betaproteobacteria</taxon>
        <taxon>Burkholderiales</taxon>
        <taxon>Oxalobacteraceae</taxon>
        <taxon>Telluria group</taxon>
        <taxon>Pseudoduganella</taxon>
    </lineage>
</organism>
<dbReference type="GO" id="GO:0016020">
    <property type="term" value="C:membrane"/>
    <property type="evidence" value="ECO:0007669"/>
    <property type="project" value="InterPro"/>
</dbReference>
<dbReference type="Pfam" id="PF02518">
    <property type="entry name" value="HATPase_c"/>
    <property type="match status" value="1"/>
</dbReference>
<dbReference type="AlphaFoldDB" id="A0A1I7H8X6"/>
<dbReference type="STRING" id="1035707.SAMN05216552_100575"/>
<dbReference type="GO" id="GO:0000155">
    <property type="term" value="F:phosphorelay sensor kinase activity"/>
    <property type="evidence" value="ECO:0007669"/>
    <property type="project" value="InterPro"/>
</dbReference>
<evidence type="ECO:0000259" key="2">
    <source>
        <dbReference type="PROSITE" id="PS50109"/>
    </source>
</evidence>
<evidence type="ECO:0000256" key="1">
    <source>
        <dbReference type="SAM" id="Phobius"/>
    </source>
</evidence>
<dbReference type="InterPro" id="IPR050640">
    <property type="entry name" value="Bact_2-comp_sensor_kinase"/>
</dbReference>
<feature type="domain" description="Histidine kinase" evidence="2">
    <location>
        <begin position="250"/>
        <end position="342"/>
    </location>
</feature>
<accession>A0A1I7H8X6</accession>
<protein>
    <submittedName>
        <fullName evidence="3">Histidine kinase</fullName>
    </submittedName>
</protein>
<evidence type="ECO:0000313" key="3">
    <source>
        <dbReference type="EMBL" id="SFU57198.1"/>
    </source>
</evidence>
<dbReference type="OrthoDB" id="2514702at2"/>
<keyword evidence="3" id="KW-0808">Transferase</keyword>
<dbReference type="RefSeq" id="WP_093554860.1">
    <property type="nucleotide sequence ID" value="NZ_FPBO01000005.1"/>
</dbReference>
<dbReference type="PANTHER" id="PTHR34220:SF9">
    <property type="entry name" value="SIGNAL TRANSDUCTION HISTIDINE KINASE INTERNAL REGION DOMAIN-CONTAINING PROTEIN"/>
    <property type="match status" value="1"/>
</dbReference>
<feature type="transmembrane region" description="Helical" evidence="1">
    <location>
        <begin position="75"/>
        <end position="100"/>
    </location>
</feature>
<dbReference type="SUPFAM" id="SSF55874">
    <property type="entry name" value="ATPase domain of HSP90 chaperone/DNA topoisomerase II/histidine kinase"/>
    <property type="match status" value="1"/>
</dbReference>
<sequence length="345" mass="35866">MTSGPSAALARIAGASPRQALASLALAAGMAAVAWRAGELAWLSLFAVFLLVSAFGAASLRLARAFPRPAAVQGWRWAWLALLAGLAAGAGAGTLVYQAAVDAAGVAGIGGGKVYGGALAFGAAVLALPLVYAQRQAQELHMAALKQAALSAELKSLQAQVEPHFLYNTLANTRYLARHDPDKAVRMLDHLIAYLRTALPDLRTPSSTLAREFQLAEHYLALMAIRFGDRLAFELACPPDLEGAAMPPLMLMSLVENAVRHGVEPKPGAVRVKLAAARDGARLRVLVCDDGAGLEGTVFGSGVGLRNVRERLAALYDGAGGFELRAAAGGGAEAELRLPLSFEAA</sequence>
<dbReference type="PANTHER" id="PTHR34220">
    <property type="entry name" value="SENSOR HISTIDINE KINASE YPDA"/>
    <property type="match status" value="1"/>
</dbReference>
<feature type="transmembrane region" description="Helical" evidence="1">
    <location>
        <begin position="20"/>
        <end position="37"/>
    </location>
</feature>
<keyword evidence="1" id="KW-1133">Transmembrane helix</keyword>
<gene>
    <name evidence="3" type="ORF">SAMN05216552_100575</name>
</gene>
<dbReference type="PROSITE" id="PS50109">
    <property type="entry name" value="HIS_KIN"/>
    <property type="match status" value="1"/>
</dbReference>
<reference evidence="4" key="1">
    <citation type="submission" date="2016-10" db="EMBL/GenBank/DDBJ databases">
        <authorList>
            <person name="Varghese N."/>
            <person name="Submissions S."/>
        </authorList>
    </citation>
    <scope>NUCLEOTIDE SEQUENCE [LARGE SCALE GENOMIC DNA]</scope>
    <source>
        <strain evidence="4">CGMCC 1.11014</strain>
    </source>
</reference>